<dbReference type="InterPro" id="IPR032710">
    <property type="entry name" value="NTF2-like_dom_sf"/>
</dbReference>
<dbReference type="Gene3D" id="3.10.450.50">
    <property type="match status" value="1"/>
</dbReference>
<dbReference type="InterPro" id="IPR027843">
    <property type="entry name" value="DUF4440"/>
</dbReference>
<dbReference type="EMBL" id="CADCVH010000051">
    <property type="protein sequence ID" value="CAA9455777.1"/>
    <property type="molecule type" value="Genomic_DNA"/>
</dbReference>
<dbReference type="SUPFAM" id="SSF54427">
    <property type="entry name" value="NTF2-like"/>
    <property type="match status" value="1"/>
</dbReference>
<gene>
    <name evidence="2" type="ORF">AVDCRST_MAG02-1599</name>
</gene>
<protein>
    <recommendedName>
        <fullName evidence="1">DUF4440 domain-containing protein</fullName>
    </recommendedName>
</protein>
<dbReference type="NCBIfam" id="TIGR02246">
    <property type="entry name" value="SgcJ/EcaC family oxidoreductase"/>
    <property type="match status" value="1"/>
</dbReference>
<evidence type="ECO:0000259" key="1">
    <source>
        <dbReference type="Pfam" id="PF14534"/>
    </source>
</evidence>
<accession>A0A6J4QV06</accession>
<dbReference type="Pfam" id="PF14534">
    <property type="entry name" value="DUF4440"/>
    <property type="match status" value="1"/>
</dbReference>
<proteinExistence type="predicted"/>
<sequence length="170" mass="18849">MTVRSDNHEYTSTPADERDIRELFEKLLEDWAGGDGEAYGSRFTEDADYVAFDGSHTRGRDEISSSHQRLFDKFLKGSRLTGRIESTRFLGPDVALVHATGGTVMRGRTVPSSERHSVQTLVAVRGEGGWSFAAFHNSRIRPIGRGMGGFLIWAITDRLWRAFGPGEDGA</sequence>
<dbReference type="AlphaFoldDB" id="A0A6J4QV06"/>
<feature type="domain" description="DUF4440" evidence="1">
    <location>
        <begin position="20"/>
        <end position="130"/>
    </location>
</feature>
<name>A0A6J4QV06_9ACTN</name>
<evidence type="ECO:0000313" key="2">
    <source>
        <dbReference type="EMBL" id="CAA9455777.1"/>
    </source>
</evidence>
<dbReference type="InterPro" id="IPR011944">
    <property type="entry name" value="Steroid_delta5-4_isomerase"/>
</dbReference>
<organism evidence="2">
    <name type="scientific">uncultured Rubrobacteraceae bacterium</name>
    <dbReference type="NCBI Taxonomy" id="349277"/>
    <lineage>
        <taxon>Bacteria</taxon>
        <taxon>Bacillati</taxon>
        <taxon>Actinomycetota</taxon>
        <taxon>Rubrobacteria</taxon>
        <taxon>Rubrobacterales</taxon>
        <taxon>Rubrobacteraceae</taxon>
        <taxon>environmental samples</taxon>
    </lineage>
</organism>
<reference evidence="2" key="1">
    <citation type="submission" date="2020-02" db="EMBL/GenBank/DDBJ databases">
        <authorList>
            <person name="Meier V. D."/>
        </authorList>
    </citation>
    <scope>NUCLEOTIDE SEQUENCE</scope>
    <source>
        <strain evidence="2">AVDCRST_MAG02</strain>
    </source>
</reference>